<feature type="transmembrane region" description="Helical" evidence="8">
    <location>
        <begin position="124"/>
        <end position="145"/>
    </location>
</feature>
<dbReference type="PANTHER" id="PTHR33908">
    <property type="entry name" value="MANNOSYLTRANSFERASE YKCB-RELATED"/>
    <property type="match status" value="1"/>
</dbReference>
<feature type="transmembrane region" description="Helical" evidence="8">
    <location>
        <begin position="350"/>
        <end position="369"/>
    </location>
</feature>
<evidence type="ECO:0000256" key="3">
    <source>
        <dbReference type="ARBA" id="ARBA00022676"/>
    </source>
</evidence>
<feature type="transmembrane region" description="Helical" evidence="8">
    <location>
        <begin position="28"/>
        <end position="46"/>
    </location>
</feature>
<reference evidence="9" key="1">
    <citation type="submission" date="2013-05" db="EMBL/GenBank/DDBJ databases">
        <title>Genome assembly of Cystobacter fuscus DSM 2262.</title>
        <authorList>
            <person name="Sharma G."/>
            <person name="Khatri I."/>
            <person name="Kaur C."/>
            <person name="Mayilraj S."/>
            <person name="Subramanian S."/>
        </authorList>
    </citation>
    <scope>NUCLEOTIDE SEQUENCE [LARGE SCALE GENOMIC DNA]</scope>
    <source>
        <strain evidence="9">DSM 2262</strain>
    </source>
</reference>
<evidence type="ECO:0000256" key="8">
    <source>
        <dbReference type="SAM" id="Phobius"/>
    </source>
</evidence>
<accession>S9Q683</accession>
<dbReference type="eggNOG" id="COG1807">
    <property type="taxonomic scope" value="Bacteria"/>
</dbReference>
<dbReference type="PANTHER" id="PTHR33908:SF11">
    <property type="entry name" value="MEMBRANE PROTEIN"/>
    <property type="match status" value="1"/>
</dbReference>
<proteinExistence type="predicted"/>
<feature type="transmembrane region" description="Helical" evidence="8">
    <location>
        <begin position="376"/>
        <end position="396"/>
    </location>
</feature>
<evidence type="ECO:0000256" key="4">
    <source>
        <dbReference type="ARBA" id="ARBA00022679"/>
    </source>
</evidence>
<dbReference type="GO" id="GO:0009103">
    <property type="term" value="P:lipopolysaccharide biosynthetic process"/>
    <property type="evidence" value="ECO:0007669"/>
    <property type="project" value="UniProtKB-ARBA"/>
</dbReference>
<dbReference type="InterPro" id="IPR050297">
    <property type="entry name" value="LipidA_mod_glycosyltrf_83"/>
</dbReference>
<comment type="subcellular location">
    <subcellularLocation>
        <location evidence="1">Cell membrane</location>
        <topology evidence="1">Multi-pass membrane protein</topology>
    </subcellularLocation>
</comment>
<dbReference type="GO" id="GO:0016763">
    <property type="term" value="F:pentosyltransferase activity"/>
    <property type="evidence" value="ECO:0007669"/>
    <property type="project" value="TreeGrafter"/>
</dbReference>
<keyword evidence="4" id="KW-0808">Transferase</keyword>
<keyword evidence="2" id="KW-1003">Cell membrane</keyword>
<organism evidence="9 10">
    <name type="scientific">Cystobacter fuscus (strain ATCC 25194 / DSM 2262 / NBRC 100088 / M29)</name>
    <dbReference type="NCBI Taxonomy" id="1242864"/>
    <lineage>
        <taxon>Bacteria</taxon>
        <taxon>Pseudomonadati</taxon>
        <taxon>Myxococcota</taxon>
        <taxon>Myxococcia</taxon>
        <taxon>Myxococcales</taxon>
        <taxon>Cystobacterineae</taxon>
        <taxon>Archangiaceae</taxon>
        <taxon>Cystobacter</taxon>
    </lineage>
</organism>
<evidence type="ECO:0000256" key="7">
    <source>
        <dbReference type="ARBA" id="ARBA00023136"/>
    </source>
</evidence>
<comment type="caution">
    <text evidence="9">The sequence shown here is derived from an EMBL/GenBank/DDBJ whole genome shotgun (WGS) entry which is preliminary data.</text>
</comment>
<feature type="transmembrane region" description="Helical" evidence="8">
    <location>
        <begin position="208"/>
        <end position="228"/>
    </location>
</feature>
<evidence type="ECO:0000256" key="5">
    <source>
        <dbReference type="ARBA" id="ARBA00022692"/>
    </source>
</evidence>
<keyword evidence="3" id="KW-0328">Glycosyltransferase</keyword>
<evidence type="ECO:0008006" key="11">
    <source>
        <dbReference type="Google" id="ProtNLM"/>
    </source>
</evidence>
<protein>
    <recommendedName>
        <fullName evidence="11">Glycosyltransferase RgtA/B/C/D-like domain-containing protein</fullName>
    </recommendedName>
</protein>
<keyword evidence="5 8" id="KW-0812">Transmembrane</keyword>
<evidence type="ECO:0000256" key="6">
    <source>
        <dbReference type="ARBA" id="ARBA00022989"/>
    </source>
</evidence>
<evidence type="ECO:0000313" key="10">
    <source>
        <dbReference type="Proteomes" id="UP000011682"/>
    </source>
</evidence>
<dbReference type="AlphaFoldDB" id="S9Q683"/>
<dbReference type="Proteomes" id="UP000011682">
    <property type="component" value="Unassembled WGS sequence"/>
</dbReference>
<feature type="transmembrane region" description="Helical" evidence="8">
    <location>
        <begin position="323"/>
        <end position="344"/>
    </location>
</feature>
<keyword evidence="7 8" id="KW-0472">Membrane</keyword>
<feature type="transmembrane region" description="Helical" evidence="8">
    <location>
        <begin position="96"/>
        <end position="117"/>
    </location>
</feature>
<keyword evidence="6 8" id="KW-1133">Transmembrane helix</keyword>
<evidence type="ECO:0000313" key="9">
    <source>
        <dbReference type="EMBL" id="EPX56844.1"/>
    </source>
</evidence>
<evidence type="ECO:0000256" key="1">
    <source>
        <dbReference type="ARBA" id="ARBA00004651"/>
    </source>
</evidence>
<keyword evidence="10" id="KW-1185">Reference proteome</keyword>
<feature type="transmembrane region" description="Helical" evidence="8">
    <location>
        <begin position="288"/>
        <end position="311"/>
    </location>
</feature>
<gene>
    <name evidence="9" type="ORF">D187_007279</name>
</gene>
<evidence type="ECO:0000256" key="2">
    <source>
        <dbReference type="ARBA" id="ARBA00022475"/>
    </source>
</evidence>
<name>S9Q683_CYSF2</name>
<feature type="transmembrane region" description="Helical" evidence="8">
    <location>
        <begin position="174"/>
        <end position="202"/>
    </location>
</feature>
<dbReference type="EMBL" id="ANAH02000065">
    <property type="protein sequence ID" value="EPX56844.1"/>
    <property type="molecule type" value="Genomic_DNA"/>
</dbReference>
<dbReference type="GO" id="GO:0005886">
    <property type="term" value="C:plasma membrane"/>
    <property type="evidence" value="ECO:0007669"/>
    <property type="project" value="UniProtKB-SubCell"/>
</dbReference>
<sequence length="516" mass="52906">MLRLSFNIIPSPVEAPDAARGTMPPRSFLVLLLGLVGAGVAARVLALPPLLPDLDAVNFARALRGFDLSTQAPHFPGYPVYVALARLASAAGASEVGALAVPGIVLGAVCLGVLGLVARPFLGAIGALTATALLALLPLPVLFGATPGSDGTGFALLVLAACAVLGSDRSRRHAVLAGAVVGLALGARPSFLPALLGLALLMPRRHGLAAAGGVLLGVGAWLVPMAVLTGPERLVRIGSGFLLGHAGEWGGTVAVRPDLDWRMERFGFDLVAAGFGLPWPGSSAGPALLFAARLLLALGFTGALGALVLAGVRSSLSAPEGRILRLALAMGLPYGAWMFLGQNLLKARHALPLVFAGALLVAVGVAVLARRWPSRTGPIAGALAVACAAVMLPVALAQGRESSPAARLVAHVASTLPPSGMLLFTGEEARLFEHYVPHYRAGRPATGEQLRREVTRVAAAGADVYVTSTAPGVEALAPHLVPVARFSCDPRVRSHAHDIVLYHYRLAALAAPHEVL</sequence>